<dbReference type="AlphaFoldDB" id="A0AAE3FKH2"/>
<reference evidence="1 2" key="1">
    <citation type="submission" date="2022-03" db="EMBL/GenBank/DDBJ databases">
        <title>Metagenome-assembled genomes from swine fecal metagenomes.</title>
        <authorList>
            <person name="Holman D.B."/>
            <person name="Kommadath A."/>
        </authorList>
    </citation>
    <scope>NUCLEOTIDE SEQUENCE [LARGE SCALE GENOMIC DNA]</scope>
    <source>
        <strain evidence="1">SUG147</strain>
    </source>
</reference>
<dbReference type="Proteomes" id="UP001139365">
    <property type="component" value="Unassembled WGS sequence"/>
</dbReference>
<evidence type="ECO:0000313" key="2">
    <source>
        <dbReference type="Proteomes" id="UP001139365"/>
    </source>
</evidence>
<sequence>MKIIDTFHRLIGRGMPVPDSAVIPCGIISPEEMRAAAASFDIYRGAAPWLGNGGCGLELASGISSELARLTLTEFSCGFQRSRAGRFLENALSPFLSRLRIYTEYACATGGVMFKPGYDGKALSCECILPFDFIPLGTDGAGEITDCAFLYYFRDGGQFYTRIETHRRAGGGYMVTNRAYRSDRGYGLGDEVPLSSVDGWAGITPDVFIAGLGAPLFAYFGIPLGNAFSPSSPLGVPVFRRAEGLIKQADLQFGRLLWEFEGGELAVDASEDAFRTGRDGKPELPPGKERLYRSNALDACSSSAELLSTFSPALRDKSFINGMNRIIMAVEDACGIARGTFSDPSEIARTATEVRSMRQRTYSTVCDIQRSLGNALERLVLACGSLAELYGLADGGVTADISFGDGVLTDSVTDRENEREDVKAGIISPEVFRERWYGESRKDDRDEKRIS</sequence>
<comment type="caution">
    <text evidence="1">The sequence shown here is derived from an EMBL/GenBank/DDBJ whole genome shotgun (WGS) entry which is preliminary data.</text>
</comment>
<name>A0AAE3FKH2_9BACT</name>
<organism evidence="1 2">
    <name type="scientific">Candidatus Colimorpha enterica</name>
    <dbReference type="NCBI Taxonomy" id="3083063"/>
    <lineage>
        <taxon>Bacteria</taxon>
        <taxon>Pseudomonadati</taxon>
        <taxon>Bacteroidota</taxon>
        <taxon>Bacteroidia</taxon>
        <taxon>Bacteroidales</taxon>
        <taxon>Candidatus Colimorpha</taxon>
    </lineage>
</organism>
<evidence type="ECO:0008006" key="3">
    <source>
        <dbReference type="Google" id="ProtNLM"/>
    </source>
</evidence>
<evidence type="ECO:0000313" key="1">
    <source>
        <dbReference type="EMBL" id="MCI5756577.1"/>
    </source>
</evidence>
<dbReference type="EMBL" id="JALEMU010000162">
    <property type="protein sequence ID" value="MCI5756577.1"/>
    <property type="molecule type" value="Genomic_DNA"/>
</dbReference>
<gene>
    <name evidence="1" type="ORF">MR241_09835</name>
</gene>
<protein>
    <recommendedName>
        <fullName evidence="3">Phage portal protein</fullName>
    </recommendedName>
</protein>
<proteinExistence type="predicted"/>
<accession>A0AAE3FKH2</accession>